<reference evidence="2" key="1">
    <citation type="journal article" date="2020" name="Stud. Mycol.">
        <title>101 Dothideomycetes genomes: a test case for predicting lifestyles and emergence of pathogens.</title>
        <authorList>
            <person name="Haridas S."/>
            <person name="Albert R."/>
            <person name="Binder M."/>
            <person name="Bloem J."/>
            <person name="Labutti K."/>
            <person name="Salamov A."/>
            <person name="Andreopoulos B."/>
            <person name="Baker S."/>
            <person name="Barry K."/>
            <person name="Bills G."/>
            <person name="Bluhm B."/>
            <person name="Cannon C."/>
            <person name="Castanera R."/>
            <person name="Culley D."/>
            <person name="Daum C."/>
            <person name="Ezra D."/>
            <person name="Gonzalez J."/>
            <person name="Henrissat B."/>
            <person name="Kuo A."/>
            <person name="Liang C."/>
            <person name="Lipzen A."/>
            <person name="Lutzoni F."/>
            <person name="Magnuson J."/>
            <person name="Mondo S."/>
            <person name="Nolan M."/>
            <person name="Ohm R."/>
            <person name="Pangilinan J."/>
            <person name="Park H.-J."/>
            <person name="Ramirez L."/>
            <person name="Alfaro M."/>
            <person name="Sun H."/>
            <person name="Tritt A."/>
            <person name="Yoshinaga Y."/>
            <person name="Zwiers L.-H."/>
            <person name="Turgeon B."/>
            <person name="Goodwin S."/>
            <person name="Spatafora J."/>
            <person name="Crous P."/>
            <person name="Grigoriev I."/>
        </authorList>
    </citation>
    <scope>NUCLEOTIDE SEQUENCE</scope>
    <source>
        <strain evidence="2">CBS 125425</strain>
    </source>
</reference>
<proteinExistence type="predicted"/>
<dbReference type="InterPro" id="IPR012312">
    <property type="entry name" value="Hemerythrin-like"/>
</dbReference>
<dbReference type="Pfam" id="PF01814">
    <property type="entry name" value="Hemerythrin"/>
    <property type="match status" value="1"/>
</dbReference>
<sequence>MTTTTIITSPASSTRFSWEAGPMHLIPSPLARTGATDDFTVTATEMAMVHNCIIRAFNSIYIQAPHIPTRDQKSFIAYMMAAYQGLEAHHDGEETFFFPEIEKATGETGLMAANIQQHAAFHSGFHTWGAWLEALQRGATPYSGNACRELMDAFMDPLSVHLADEIPSLLALAKYGDALPLRALSQAEGEKVMGALSKTAQLPLFWANHDTSFEGGIHHFPPVPAPVAWVLREVFGRWNADWWKFGTVGFDGMPRELLYAGK</sequence>
<dbReference type="CDD" id="cd12108">
    <property type="entry name" value="Hr-like"/>
    <property type="match status" value="1"/>
</dbReference>
<accession>A0A9P4V8M8</accession>
<evidence type="ECO:0000313" key="2">
    <source>
        <dbReference type="EMBL" id="KAF2740761.1"/>
    </source>
</evidence>
<keyword evidence="3" id="KW-1185">Reference proteome</keyword>
<dbReference type="InterPro" id="IPR053206">
    <property type="entry name" value="Dimeric_xanthone_biosynth"/>
</dbReference>
<gene>
    <name evidence="2" type="ORF">EJ04DRAFT_424222</name>
</gene>
<dbReference type="OrthoDB" id="58416at2759"/>
<dbReference type="AlphaFoldDB" id="A0A9P4V8M8"/>
<protein>
    <recommendedName>
        <fullName evidence="1">Hemerythrin-like domain-containing protein</fullName>
    </recommendedName>
</protein>
<feature type="domain" description="Hemerythrin-like" evidence="1">
    <location>
        <begin position="48"/>
        <end position="165"/>
    </location>
</feature>
<comment type="caution">
    <text evidence="2">The sequence shown here is derived from an EMBL/GenBank/DDBJ whole genome shotgun (WGS) entry which is preliminary data.</text>
</comment>
<organism evidence="2 3">
    <name type="scientific">Polyplosphaeria fusca</name>
    <dbReference type="NCBI Taxonomy" id="682080"/>
    <lineage>
        <taxon>Eukaryota</taxon>
        <taxon>Fungi</taxon>
        <taxon>Dikarya</taxon>
        <taxon>Ascomycota</taxon>
        <taxon>Pezizomycotina</taxon>
        <taxon>Dothideomycetes</taxon>
        <taxon>Pleosporomycetidae</taxon>
        <taxon>Pleosporales</taxon>
        <taxon>Tetraplosphaeriaceae</taxon>
        <taxon>Polyplosphaeria</taxon>
    </lineage>
</organism>
<dbReference type="PANTHER" id="PTHR38048">
    <property type="entry name" value="EXPRESSED PROTEIN"/>
    <property type="match status" value="1"/>
</dbReference>
<evidence type="ECO:0000259" key="1">
    <source>
        <dbReference type="Pfam" id="PF01814"/>
    </source>
</evidence>
<name>A0A9P4V8M8_9PLEO</name>
<evidence type="ECO:0000313" key="3">
    <source>
        <dbReference type="Proteomes" id="UP000799444"/>
    </source>
</evidence>
<dbReference type="Proteomes" id="UP000799444">
    <property type="component" value="Unassembled WGS sequence"/>
</dbReference>
<dbReference type="EMBL" id="ML996099">
    <property type="protein sequence ID" value="KAF2740761.1"/>
    <property type="molecule type" value="Genomic_DNA"/>
</dbReference>
<dbReference type="Gene3D" id="1.20.120.520">
    <property type="entry name" value="nmb1532 protein domain like"/>
    <property type="match status" value="1"/>
</dbReference>
<dbReference type="PANTHER" id="PTHR38048:SF2">
    <property type="entry name" value="HEMERYTHRIN-LIKE DOMAIN-CONTAINING PROTEIN"/>
    <property type="match status" value="1"/>
</dbReference>